<evidence type="ECO:0000313" key="2">
    <source>
        <dbReference type="Proteomes" id="UP000799764"/>
    </source>
</evidence>
<reference evidence="1" key="1">
    <citation type="journal article" date="2020" name="Stud. Mycol.">
        <title>101 Dothideomycetes genomes: a test case for predicting lifestyles and emergence of pathogens.</title>
        <authorList>
            <person name="Haridas S."/>
            <person name="Albert R."/>
            <person name="Binder M."/>
            <person name="Bloem J."/>
            <person name="Labutti K."/>
            <person name="Salamov A."/>
            <person name="Andreopoulos B."/>
            <person name="Baker S."/>
            <person name="Barry K."/>
            <person name="Bills G."/>
            <person name="Bluhm B."/>
            <person name="Cannon C."/>
            <person name="Castanera R."/>
            <person name="Culley D."/>
            <person name="Daum C."/>
            <person name="Ezra D."/>
            <person name="Gonzalez J."/>
            <person name="Henrissat B."/>
            <person name="Kuo A."/>
            <person name="Liang C."/>
            <person name="Lipzen A."/>
            <person name="Lutzoni F."/>
            <person name="Magnuson J."/>
            <person name="Mondo S."/>
            <person name="Nolan M."/>
            <person name="Ohm R."/>
            <person name="Pangilinan J."/>
            <person name="Park H.-J."/>
            <person name="Ramirez L."/>
            <person name="Alfaro M."/>
            <person name="Sun H."/>
            <person name="Tritt A."/>
            <person name="Yoshinaga Y."/>
            <person name="Zwiers L.-H."/>
            <person name="Turgeon B."/>
            <person name="Goodwin S."/>
            <person name="Spatafora J."/>
            <person name="Crous P."/>
            <person name="Grigoriev I."/>
        </authorList>
    </citation>
    <scope>NUCLEOTIDE SEQUENCE</scope>
    <source>
        <strain evidence="1">CBS 690.94</strain>
    </source>
</reference>
<dbReference type="AlphaFoldDB" id="A0A9P4UGB5"/>
<protein>
    <submittedName>
        <fullName evidence="1">Uncharacterized protein</fullName>
    </submittedName>
</protein>
<dbReference type="Proteomes" id="UP000799764">
    <property type="component" value="Unassembled WGS sequence"/>
</dbReference>
<keyword evidence="2" id="KW-1185">Reference proteome</keyword>
<gene>
    <name evidence="1" type="ORF">P171DRAFT_222827</name>
</gene>
<organism evidence="1 2">
    <name type="scientific">Karstenula rhodostoma CBS 690.94</name>
    <dbReference type="NCBI Taxonomy" id="1392251"/>
    <lineage>
        <taxon>Eukaryota</taxon>
        <taxon>Fungi</taxon>
        <taxon>Dikarya</taxon>
        <taxon>Ascomycota</taxon>
        <taxon>Pezizomycotina</taxon>
        <taxon>Dothideomycetes</taxon>
        <taxon>Pleosporomycetidae</taxon>
        <taxon>Pleosporales</taxon>
        <taxon>Massarineae</taxon>
        <taxon>Didymosphaeriaceae</taxon>
        <taxon>Karstenula</taxon>
    </lineage>
</organism>
<comment type="caution">
    <text evidence="1">The sequence shown here is derived from an EMBL/GenBank/DDBJ whole genome shotgun (WGS) entry which is preliminary data.</text>
</comment>
<sequence length="155" mass="18269">MSKTSCRSTLLLRRWHIMLGLPRQSPTRWYRDRLREELCERRAATTYLQKLSETSDVLFSISRALHDGFPMRQLPALSLRNAPAYLYMLAKYTSRWKFYRVAAKLCDAPRRESIREVINPDKDHKLLEVALRHDIDPVAFKVAAGKLQRFWPLLP</sequence>
<name>A0A9P4UGB5_9PLEO</name>
<dbReference type="OrthoDB" id="3582307at2759"/>
<dbReference type="EMBL" id="MU001495">
    <property type="protein sequence ID" value="KAF2449015.1"/>
    <property type="molecule type" value="Genomic_DNA"/>
</dbReference>
<accession>A0A9P4UGB5</accession>
<proteinExistence type="predicted"/>
<evidence type="ECO:0000313" key="1">
    <source>
        <dbReference type="EMBL" id="KAF2449015.1"/>
    </source>
</evidence>